<evidence type="ECO:0008006" key="3">
    <source>
        <dbReference type="Google" id="ProtNLM"/>
    </source>
</evidence>
<dbReference type="EMBL" id="UZAU01000740">
    <property type="status" value="NOT_ANNOTATED_CDS"/>
    <property type="molecule type" value="Genomic_DNA"/>
</dbReference>
<dbReference type="PANTHER" id="PTHR33710:SF71">
    <property type="entry name" value="ENDONUCLEASE_EXONUCLEASE_PHOSPHATASE DOMAIN-CONTAINING PROTEIN"/>
    <property type="match status" value="1"/>
</dbReference>
<reference evidence="1" key="2">
    <citation type="submission" date="2021-03" db="UniProtKB">
        <authorList>
            <consortium name="EnsemblPlants"/>
        </authorList>
    </citation>
    <scope>IDENTIFICATION</scope>
</reference>
<name>A0A803QHL1_CANSA</name>
<dbReference type="Proteomes" id="UP000596661">
    <property type="component" value="Chromosome 9"/>
</dbReference>
<proteinExistence type="predicted"/>
<protein>
    <recommendedName>
        <fullName evidence="3">Endonuclease/exonuclease/phosphatase domain-containing protein</fullName>
    </recommendedName>
</protein>
<dbReference type="EnsemblPlants" id="evm.model.09.859">
    <property type="protein sequence ID" value="cds.evm.model.09.859"/>
    <property type="gene ID" value="evm.TU.09.859"/>
</dbReference>
<accession>A0A803QHL1</accession>
<dbReference type="InterPro" id="IPR036691">
    <property type="entry name" value="Endo/exonu/phosph_ase_sf"/>
</dbReference>
<dbReference type="Gramene" id="evm.model.09.859">
    <property type="protein sequence ID" value="cds.evm.model.09.859"/>
    <property type="gene ID" value="evm.TU.09.859"/>
</dbReference>
<reference evidence="1" key="1">
    <citation type="submission" date="2018-11" db="EMBL/GenBank/DDBJ databases">
        <authorList>
            <person name="Grassa J C."/>
        </authorList>
    </citation>
    <scope>NUCLEOTIDE SEQUENCE [LARGE SCALE GENOMIC DNA]</scope>
</reference>
<keyword evidence="2" id="KW-1185">Reference proteome</keyword>
<dbReference type="PANTHER" id="PTHR33710">
    <property type="entry name" value="BNAC02G09200D PROTEIN"/>
    <property type="match status" value="1"/>
</dbReference>
<evidence type="ECO:0000313" key="2">
    <source>
        <dbReference type="Proteomes" id="UP000596661"/>
    </source>
</evidence>
<dbReference type="Gene3D" id="3.60.10.10">
    <property type="entry name" value="Endonuclease/exonuclease/phosphatase"/>
    <property type="match status" value="1"/>
</dbReference>
<organism evidence="1 2">
    <name type="scientific">Cannabis sativa</name>
    <name type="common">Hemp</name>
    <name type="synonym">Marijuana</name>
    <dbReference type="NCBI Taxonomy" id="3483"/>
    <lineage>
        <taxon>Eukaryota</taxon>
        <taxon>Viridiplantae</taxon>
        <taxon>Streptophyta</taxon>
        <taxon>Embryophyta</taxon>
        <taxon>Tracheophyta</taxon>
        <taxon>Spermatophyta</taxon>
        <taxon>Magnoliopsida</taxon>
        <taxon>eudicotyledons</taxon>
        <taxon>Gunneridae</taxon>
        <taxon>Pentapetalae</taxon>
        <taxon>rosids</taxon>
        <taxon>fabids</taxon>
        <taxon>Rosales</taxon>
        <taxon>Cannabaceae</taxon>
        <taxon>Cannabis</taxon>
    </lineage>
</organism>
<evidence type="ECO:0000313" key="1">
    <source>
        <dbReference type="EnsemblPlants" id="cds.evm.model.09.859"/>
    </source>
</evidence>
<dbReference type="SUPFAM" id="SSF56219">
    <property type="entry name" value="DNase I-like"/>
    <property type="match status" value="1"/>
</dbReference>
<sequence length="343" mass="39624">MRVLAWNCRGFENAATVRQLKELIRKSNPELMVLSENADKNKIIGLILSDPLDRPWMVIGTYGPPSGTLKDGECLNYANSSSTTRYSFDLRRMVHRTGLIDLGYIGIKYTWFKKSVDPSVGSSLKRARLDRALASTDWTIAWSNAVLSHLTTSLSDHNPILLDTIGGKYCTKPQFKYEMMWERDPRVFWVVKRAWKEITHGHSMVNFSIEEAQNFDEKAHTEARANLAEGLRREEIFWRQNSRVAWLKDGDRSTKFFMTNTVTRRRCNYIQSLKNEQGTTIEEMHDIAQLFIEKFTSTFNKNGSRTKFSAEEWTHMQADNMLKEDLMEAPTEEVVLKALSSME</sequence>
<dbReference type="AlphaFoldDB" id="A0A803QHL1"/>